<dbReference type="Gene3D" id="3.40.50.2300">
    <property type="match status" value="1"/>
</dbReference>
<dbReference type="InterPro" id="IPR028082">
    <property type="entry name" value="Peripla_BP_I"/>
</dbReference>
<dbReference type="SUPFAM" id="SSF53822">
    <property type="entry name" value="Periplasmic binding protein-like I"/>
    <property type="match status" value="1"/>
</dbReference>
<sequence length="82" mass="8941">QITMYRLGQIAATNLIDIHRVKAILGLQTLEEVLAVGEIGGEAQIPTFSLLDSVPQWALDRLPLLVQALPSQFAQMIAFVAI</sequence>
<dbReference type="EMBL" id="BKCJ010574928">
    <property type="protein sequence ID" value="GFB20478.1"/>
    <property type="molecule type" value="Genomic_DNA"/>
</dbReference>
<proteinExistence type="predicted"/>
<name>A0A699L2J4_TANCI</name>
<comment type="caution">
    <text evidence="1">The sequence shown here is derived from an EMBL/GenBank/DDBJ whole genome shotgun (WGS) entry which is preliminary data.</text>
</comment>
<gene>
    <name evidence="1" type="ORF">Tci_692449</name>
</gene>
<keyword evidence="1" id="KW-0675">Receptor</keyword>
<feature type="non-terminal residue" evidence="1">
    <location>
        <position position="1"/>
    </location>
</feature>
<protein>
    <submittedName>
        <fullName evidence="1">Glutamate receptor 2.8-like</fullName>
    </submittedName>
</protein>
<accession>A0A699L2J4</accession>
<evidence type="ECO:0000313" key="1">
    <source>
        <dbReference type="EMBL" id="GFB20478.1"/>
    </source>
</evidence>
<reference evidence="1" key="1">
    <citation type="journal article" date="2019" name="Sci. Rep.">
        <title>Draft genome of Tanacetum cinerariifolium, the natural source of mosquito coil.</title>
        <authorList>
            <person name="Yamashiro T."/>
            <person name="Shiraishi A."/>
            <person name="Satake H."/>
            <person name="Nakayama K."/>
        </authorList>
    </citation>
    <scope>NUCLEOTIDE SEQUENCE</scope>
</reference>
<organism evidence="1">
    <name type="scientific">Tanacetum cinerariifolium</name>
    <name type="common">Dalmatian daisy</name>
    <name type="synonym">Chrysanthemum cinerariifolium</name>
    <dbReference type="NCBI Taxonomy" id="118510"/>
    <lineage>
        <taxon>Eukaryota</taxon>
        <taxon>Viridiplantae</taxon>
        <taxon>Streptophyta</taxon>
        <taxon>Embryophyta</taxon>
        <taxon>Tracheophyta</taxon>
        <taxon>Spermatophyta</taxon>
        <taxon>Magnoliopsida</taxon>
        <taxon>eudicotyledons</taxon>
        <taxon>Gunneridae</taxon>
        <taxon>Pentapetalae</taxon>
        <taxon>asterids</taxon>
        <taxon>campanulids</taxon>
        <taxon>Asterales</taxon>
        <taxon>Asteraceae</taxon>
        <taxon>Asteroideae</taxon>
        <taxon>Anthemideae</taxon>
        <taxon>Anthemidinae</taxon>
        <taxon>Tanacetum</taxon>
    </lineage>
</organism>
<dbReference type="AlphaFoldDB" id="A0A699L2J4"/>